<feature type="region of interest" description="Disordered" evidence="1">
    <location>
        <begin position="90"/>
        <end position="160"/>
    </location>
</feature>
<feature type="compositionally biased region" description="Acidic residues" evidence="1">
    <location>
        <begin position="110"/>
        <end position="160"/>
    </location>
</feature>
<feature type="chain" id="PRO_5006063181" description="PepSY domain-containing protein" evidence="2">
    <location>
        <begin position="24"/>
        <end position="160"/>
    </location>
</feature>
<sequence>MLKKIRLLFLMAVLTLAALPAAADQIRDSIVSQLKQQGYEQIAVSRTWLGRTRILAERGSERREIIINPRTGEILRDFWRSDAATGAALLAHPEAGARSGGGSGGGADASGDDSGDDDSGDDSGDDDSGDDGGDDSGGDGEGDSGDGDSGDGDGDSGDSD</sequence>
<evidence type="ECO:0000313" key="3">
    <source>
        <dbReference type="EMBL" id="CUH68286.1"/>
    </source>
</evidence>
<dbReference type="STRING" id="53501.SAMN04488043_104364"/>
<feature type="signal peptide" evidence="2">
    <location>
        <begin position="1"/>
        <end position="23"/>
    </location>
</feature>
<evidence type="ECO:0000256" key="2">
    <source>
        <dbReference type="SAM" id="SignalP"/>
    </source>
</evidence>
<keyword evidence="4" id="KW-1185">Reference proteome</keyword>
<dbReference type="RefSeq" id="WP_074646842.1">
    <property type="nucleotide sequence ID" value="NZ_CP051181.1"/>
</dbReference>
<organism evidence="3 4">
    <name type="scientific">Thalassovita gelatinovora</name>
    <name type="common">Thalassobius gelatinovorus</name>
    <dbReference type="NCBI Taxonomy" id="53501"/>
    <lineage>
        <taxon>Bacteria</taxon>
        <taxon>Pseudomonadati</taxon>
        <taxon>Pseudomonadota</taxon>
        <taxon>Alphaproteobacteria</taxon>
        <taxon>Rhodobacterales</taxon>
        <taxon>Roseobacteraceae</taxon>
        <taxon>Thalassovita</taxon>
    </lineage>
</organism>
<name>A0A0P1G8L3_THAGE</name>
<dbReference type="AlphaFoldDB" id="A0A0P1G8L3"/>
<evidence type="ECO:0000313" key="4">
    <source>
        <dbReference type="Proteomes" id="UP000051587"/>
    </source>
</evidence>
<keyword evidence="2" id="KW-0732">Signal</keyword>
<dbReference type="Proteomes" id="UP000051587">
    <property type="component" value="Unassembled WGS sequence"/>
</dbReference>
<feature type="compositionally biased region" description="Gly residues" evidence="1">
    <location>
        <begin position="98"/>
        <end position="108"/>
    </location>
</feature>
<reference evidence="3 4" key="1">
    <citation type="submission" date="2015-09" db="EMBL/GenBank/DDBJ databases">
        <authorList>
            <consortium name="Swine Surveillance"/>
        </authorList>
    </citation>
    <scope>NUCLEOTIDE SEQUENCE [LARGE SCALE GENOMIC DNA]</scope>
    <source>
        <strain evidence="3 4">CECT 4357</strain>
    </source>
</reference>
<evidence type="ECO:0008006" key="5">
    <source>
        <dbReference type="Google" id="ProtNLM"/>
    </source>
</evidence>
<protein>
    <recommendedName>
        <fullName evidence="5">PepSY domain-containing protein</fullName>
    </recommendedName>
</protein>
<gene>
    <name evidence="3" type="ORF">TG4357_03492</name>
</gene>
<accession>A0A0P1G8L3</accession>
<dbReference type="EMBL" id="CYSA01000027">
    <property type="protein sequence ID" value="CUH68286.1"/>
    <property type="molecule type" value="Genomic_DNA"/>
</dbReference>
<proteinExistence type="predicted"/>
<evidence type="ECO:0000256" key="1">
    <source>
        <dbReference type="SAM" id="MobiDB-lite"/>
    </source>
</evidence>